<comment type="similarity">
    <text evidence="1">Belongs to the SCO1/2 family.</text>
</comment>
<sequence>MSTTNEADPQPTRSGGLRPLWFWTGAVVWVLLAGALVVVWRQREVRRELVQVAKTREAAKTDDEVPAPVSITLPVSQMNGNGQQVIDLSDLIGKSKPVADAWDPAGVEDFSFTNCDGTTVTKADLLGRPWAICFVFTKCLGPCPTVTRQLRNLQDRLRDYDIRLVTLTVDPARDTPEVLANYAKLNGADLSRWYFLSGDQAATYGLIHRSFRMPVQELQGADRKEGFEIIHSTNVMLVDRTGVVRGKYNAAKDEEMAALRRELQRLAEPLPTSSATPEPGPVADGRN</sequence>
<feature type="transmembrane region" description="Helical" evidence="6">
    <location>
        <begin position="20"/>
        <end position="40"/>
    </location>
</feature>
<feature type="binding site" evidence="3">
    <location>
        <position position="139"/>
    </location>
    <ligand>
        <name>Cu cation</name>
        <dbReference type="ChEBI" id="CHEBI:23378"/>
    </ligand>
</feature>
<evidence type="ECO:0000256" key="2">
    <source>
        <dbReference type="ARBA" id="ARBA00023008"/>
    </source>
</evidence>
<dbReference type="EMBL" id="DSOK01000066">
    <property type="protein sequence ID" value="HEN14249.1"/>
    <property type="molecule type" value="Genomic_DNA"/>
</dbReference>
<dbReference type="PANTHER" id="PTHR12151:SF25">
    <property type="entry name" value="LINALOOL DEHYDRATASE_ISOMERASE DOMAIN-CONTAINING PROTEIN"/>
    <property type="match status" value="1"/>
</dbReference>
<dbReference type="Gene3D" id="3.40.30.10">
    <property type="entry name" value="Glutaredoxin"/>
    <property type="match status" value="1"/>
</dbReference>
<dbReference type="SUPFAM" id="SSF52833">
    <property type="entry name" value="Thioredoxin-like"/>
    <property type="match status" value="1"/>
</dbReference>
<keyword evidence="3" id="KW-0479">Metal-binding</keyword>
<dbReference type="CDD" id="cd02968">
    <property type="entry name" value="SCO"/>
    <property type="match status" value="1"/>
</dbReference>
<keyword evidence="2 3" id="KW-0186">Copper</keyword>
<dbReference type="PANTHER" id="PTHR12151">
    <property type="entry name" value="ELECTRON TRANSPORT PROTIN SCO1/SENC FAMILY MEMBER"/>
    <property type="match status" value="1"/>
</dbReference>
<dbReference type="InterPro" id="IPR036249">
    <property type="entry name" value="Thioredoxin-like_sf"/>
</dbReference>
<evidence type="ECO:0000256" key="6">
    <source>
        <dbReference type="SAM" id="Phobius"/>
    </source>
</evidence>
<gene>
    <name evidence="8" type="ORF">ENQ76_02105</name>
</gene>
<evidence type="ECO:0000313" key="8">
    <source>
        <dbReference type="EMBL" id="HEN14249.1"/>
    </source>
</evidence>
<comment type="caution">
    <text evidence="8">The sequence shown here is derived from an EMBL/GenBank/DDBJ whole genome shotgun (WGS) entry which is preliminary data.</text>
</comment>
<accession>A0A7C2NVU3</accession>
<keyword evidence="6" id="KW-0812">Transmembrane</keyword>
<organism evidence="8">
    <name type="scientific">Schlesneria paludicola</name>
    <dbReference type="NCBI Taxonomy" id="360056"/>
    <lineage>
        <taxon>Bacteria</taxon>
        <taxon>Pseudomonadati</taxon>
        <taxon>Planctomycetota</taxon>
        <taxon>Planctomycetia</taxon>
        <taxon>Planctomycetales</taxon>
        <taxon>Planctomycetaceae</taxon>
        <taxon>Schlesneria</taxon>
    </lineage>
</organism>
<dbReference type="InterPro" id="IPR013766">
    <property type="entry name" value="Thioredoxin_domain"/>
</dbReference>
<dbReference type="Pfam" id="PF02630">
    <property type="entry name" value="SCO1-SenC"/>
    <property type="match status" value="1"/>
</dbReference>
<feature type="disulfide bond" description="Redox-active" evidence="4">
    <location>
        <begin position="139"/>
        <end position="143"/>
    </location>
</feature>
<dbReference type="PROSITE" id="PS51352">
    <property type="entry name" value="THIOREDOXIN_2"/>
    <property type="match status" value="1"/>
</dbReference>
<keyword evidence="4" id="KW-1015">Disulfide bond</keyword>
<protein>
    <submittedName>
        <fullName evidence="8">SCO family protein</fullName>
    </submittedName>
</protein>
<feature type="binding site" evidence="3">
    <location>
        <position position="143"/>
    </location>
    <ligand>
        <name>Cu cation</name>
        <dbReference type="ChEBI" id="CHEBI:23378"/>
    </ligand>
</feature>
<dbReference type="InterPro" id="IPR003782">
    <property type="entry name" value="SCO1/SenC"/>
</dbReference>
<keyword evidence="6" id="KW-1133">Transmembrane helix</keyword>
<feature type="region of interest" description="Disordered" evidence="5">
    <location>
        <begin position="265"/>
        <end position="287"/>
    </location>
</feature>
<evidence type="ECO:0000259" key="7">
    <source>
        <dbReference type="PROSITE" id="PS51352"/>
    </source>
</evidence>
<proteinExistence type="inferred from homology"/>
<name>A0A7C2NVU3_9PLAN</name>
<evidence type="ECO:0000256" key="5">
    <source>
        <dbReference type="SAM" id="MobiDB-lite"/>
    </source>
</evidence>
<reference evidence="8" key="1">
    <citation type="journal article" date="2020" name="mSystems">
        <title>Genome- and Community-Level Interaction Insights into Carbon Utilization and Element Cycling Functions of Hydrothermarchaeota in Hydrothermal Sediment.</title>
        <authorList>
            <person name="Zhou Z."/>
            <person name="Liu Y."/>
            <person name="Xu W."/>
            <person name="Pan J."/>
            <person name="Luo Z.H."/>
            <person name="Li M."/>
        </authorList>
    </citation>
    <scope>NUCLEOTIDE SEQUENCE [LARGE SCALE GENOMIC DNA]</scope>
    <source>
        <strain evidence="8">SpSt-339</strain>
    </source>
</reference>
<dbReference type="GO" id="GO:0046872">
    <property type="term" value="F:metal ion binding"/>
    <property type="evidence" value="ECO:0007669"/>
    <property type="project" value="UniProtKB-KW"/>
</dbReference>
<feature type="binding site" evidence="3">
    <location>
        <position position="231"/>
    </location>
    <ligand>
        <name>Cu cation</name>
        <dbReference type="ChEBI" id="CHEBI:23378"/>
    </ligand>
</feature>
<keyword evidence="6" id="KW-0472">Membrane</keyword>
<feature type="domain" description="Thioredoxin" evidence="7">
    <location>
        <begin position="101"/>
        <end position="268"/>
    </location>
</feature>
<evidence type="ECO:0000256" key="4">
    <source>
        <dbReference type="PIRSR" id="PIRSR603782-2"/>
    </source>
</evidence>
<evidence type="ECO:0000256" key="3">
    <source>
        <dbReference type="PIRSR" id="PIRSR603782-1"/>
    </source>
</evidence>
<dbReference type="AlphaFoldDB" id="A0A7C2NVU3"/>
<evidence type="ECO:0000256" key="1">
    <source>
        <dbReference type="ARBA" id="ARBA00010996"/>
    </source>
</evidence>